<evidence type="ECO:0000256" key="2">
    <source>
        <dbReference type="ARBA" id="ARBA00008455"/>
    </source>
</evidence>
<feature type="domain" description="Peptidase C1A papain C-terminal" evidence="11">
    <location>
        <begin position="171"/>
        <end position="389"/>
    </location>
</feature>
<evidence type="ECO:0000313" key="13">
    <source>
        <dbReference type="EMBL" id="OBS81950.1"/>
    </source>
</evidence>
<organism evidence="13 14">
    <name type="scientific">Neotoma lepida</name>
    <name type="common">Desert woodrat</name>
    <dbReference type="NCBI Taxonomy" id="56216"/>
    <lineage>
        <taxon>Eukaryota</taxon>
        <taxon>Metazoa</taxon>
        <taxon>Chordata</taxon>
        <taxon>Craniata</taxon>
        <taxon>Vertebrata</taxon>
        <taxon>Euteleostomi</taxon>
        <taxon>Mammalia</taxon>
        <taxon>Eutheria</taxon>
        <taxon>Euarchontoglires</taxon>
        <taxon>Glires</taxon>
        <taxon>Rodentia</taxon>
        <taxon>Myomorpha</taxon>
        <taxon>Muroidea</taxon>
        <taxon>Cricetidae</taxon>
        <taxon>Neotominae</taxon>
        <taxon>Neotoma</taxon>
    </lineage>
</organism>
<dbReference type="InterPro" id="IPR038765">
    <property type="entry name" value="Papain-like_cys_pep_sf"/>
</dbReference>
<dbReference type="STRING" id="56216.A0A1A6HVB8"/>
<dbReference type="Proteomes" id="UP000092124">
    <property type="component" value="Unassembled WGS sequence"/>
</dbReference>
<evidence type="ECO:0000256" key="7">
    <source>
        <dbReference type="ARBA" id="ARBA00023157"/>
    </source>
</evidence>
<keyword evidence="5" id="KW-0788">Thiol protease</keyword>
<keyword evidence="4" id="KW-0378">Hydrolase</keyword>
<evidence type="ECO:0000256" key="5">
    <source>
        <dbReference type="ARBA" id="ARBA00022807"/>
    </source>
</evidence>
<comment type="subcellular location">
    <subcellularLocation>
        <location evidence="1">Lysosome</location>
    </subcellularLocation>
</comment>
<evidence type="ECO:0000256" key="9">
    <source>
        <dbReference type="SAM" id="MobiDB-lite"/>
    </source>
</evidence>
<feature type="compositionally biased region" description="Low complexity" evidence="9">
    <location>
        <begin position="429"/>
        <end position="442"/>
    </location>
</feature>
<keyword evidence="6" id="KW-0865">Zymogen</keyword>
<dbReference type="GO" id="GO:0006508">
    <property type="term" value="P:proteolysis"/>
    <property type="evidence" value="ECO:0007669"/>
    <property type="project" value="UniProtKB-KW"/>
</dbReference>
<protein>
    <recommendedName>
        <fullName evidence="15">Peptidase C1A papain C-terminal domain-containing protein</fullName>
    </recommendedName>
</protein>
<evidence type="ECO:0000256" key="8">
    <source>
        <dbReference type="ARBA" id="ARBA00023228"/>
    </source>
</evidence>
<reference evidence="13 14" key="1">
    <citation type="submission" date="2016-06" db="EMBL/GenBank/DDBJ databases">
        <title>The Draft Genome Sequence and Annotation of the Desert Woodrat Neotoma lepida.</title>
        <authorList>
            <person name="Campbell M."/>
            <person name="Oakeson K.F."/>
            <person name="Yandell M."/>
            <person name="Halpert J.R."/>
            <person name="Dearing D."/>
        </authorList>
    </citation>
    <scope>NUCLEOTIDE SEQUENCE [LARGE SCALE GENOMIC DNA]</scope>
    <source>
        <strain evidence="13">417</strain>
        <tissue evidence="13">Liver</tissue>
    </source>
</reference>
<comment type="similarity">
    <text evidence="2">Belongs to the peptidase C1 family.</text>
</comment>
<evidence type="ECO:0000256" key="4">
    <source>
        <dbReference type="ARBA" id="ARBA00022801"/>
    </source>
</evidence>
<dbReference type="Gene3D" id="3.90.70.10">
    <property type="entry name" value="Cysteine proteinases"/>
    <property type="match status" value="1"/>
</dbReference>
<feature type="non-terminal residue" evidence="13">
    <location>
        <position position="480"/>
    </location>
</feature>
<feature type="signal peptide" evidence="10">
    <location>
        <begin position="1"/>
        <end position="20"/>
    </location>
</feature>
<proteinExistence type="inferred from homology"/>
<dbReference type="SMART" id="SM00645">
    <property type="entry name" value="Pept_C1"/>
    <property type="match status" value="1"/>
</dbReference>
<keyword evidence="7" id="KW-1015">Disulfide bond</keyword>
<dbReference type="PANTHER" id="PTHR12411">
    <property type="entry name" value="CYSTEINE PROTEASE FAMILY C1-RELATED"/>
    <property type="match status" value="1"/>
</dbReference>
<dbReference type="AlphaFoldDB" id="A0A1A6HVB8"/>
<comment type="caution">
    <text evidence="13">The sequence shown here is derived from an EMBL/GenBank/DDBJ whole genome shotgun (WGS) entry which is preliminary data.</text>
</comment>
<evidence type="ECO:0000313" key="14">
    <source>
        <dbReference type="Proteomes" id="UP000092124"/>
    </source>
</evidence>
<evidence type="ECO:0000256" key="10">
    <source>
        <dbReference type="SAM" id="SignalP"/>
    </source>
</evidence>
<dbReference type="GO" id="GO:0008234">
    <property type="term" value="F:cysteine-type peptidase activity"/>
    <property type="evidence" value="ECO:0007669"/>
    <property type="project" value="UniProtKB-KW"/>
</dbReference>
<dbReference type="InterPro" id="IPR039417">
    <property type="entry name" value="Peptidase_C1A_papain-like"/>
</dbReference>
<dbReference type="SMART" id="SM00848">
    <property type="entry name" value="Inhibitor_I29"/>
    <property type="match status" value="1"/>
</dbReference>
<dbReference type="PROSITE" id="PS00639">
    <property type="entry name" value="THIOL_PROTEASE_HIS"/>
    <property type="match status" value="1"/>
</dbReference>
<dbReference type="InterPro" id="IPR000668">
    <property type="entry name" value="Peptidase_C1A_C"/>
</dbReference>
<keyword evidence="14" id="KW-1185">Reference proteome</keyword>
<dbReference type="InterPro" id="IPR025660">
    <property type="entry name" value="Pept_his_AS"/>
</dbReference>
<name>A0A1A6HVB8_NEOLE</name>
<dbReference type="GO" id="GO:0005764">
    <property type="term" value="C:lysosome"/>
    <property type="evidence" value="ECO:0007669"/>
    <property type="project" value="UniProtKB-SubCell"/>
</dbReference>
<dbReference type="PRINTS" id="PR00705">
    <property type="entry name" value="PAPAIN"/>
</dbReference>
<dbReference type="Pfam" id="PF08246">
    <property type="entry name" value="Inhibitor_I29"/>
    <property type="match status" value="1"/>
</dbReference>
<keyword evidence="8" id="KW-0458">Lysosome</keyword>
<feature type="compositionally biased region" description="Basic and acidic residues" evidence="9">
    <location>
        <begin position="446"/>
        <end position="455"/>
    </location>
</feature>
<keyword evidence="10" id="KW-0732">Signal</keyword>
<dbReference type="InterPro" id="IPR013201">
    <property type="entry name" value="Prot_inhib_I29"/>
</dbReference>
<dbReference type="InterPro" id="IPR000169">
    <property type="entry name" value="Pept_cys_AS"/>
</dbReference>
<dbReference type="FunFam" id="3.90.70.10:FF:000006">
    <property type="entry name" value="Cathepsin S"/>
    <property type="match status" value="1"/>
</dbReference>
<evidence type="ECO:0000259" key="11">
    <source>
        <dbReference type="SMART" id="SM00645"/>
    </source>
</evidence>
<evidence type="ECO:0000256" key="6">
    <source>
        <dbReference type="ARBA" id="ARBA00023145"/>
    </source>
</evidence>
<feature type="region of interest" description="Disordered" evidence="9">
    <location>
        <begin position="429"/>
        <end position="480"/>
    </location>
</feature>
<dbReference type="SUPFAM" id="SSF54001">
    <property type="entry name" value="Cysteine proteinases"/>
    <property type="match status" value="1"/>
</dbReference>
<feature type="domain" description="Cathepsin propeptide inhibitor" evidence="12">
    <location>
        <begin position="29"/>
        <end position="102"/>
    </location>
</feature>
<keyword evidence="3" id="KW-0645">Protease</keyword>
<evidence type="ECO:0000259" key="12">
    <source>
        <dbReference type="SMART" id="SM00848"/>
    </source>
</evidence>
<dbReference type="Pfam" id="PF00112">
    <property type="entry name" value="Peptidase_C1"/>
    <property type="match status" value="1"/>
</dbReference>
<gene>
    <name evidence="13" type="ORF">A6R68_24060</name>
</gene>
<feature type="chain" id="PRO_5018561197" description="Peptidase C1A papain C-terminal domain-containing protein" evidence="10">
    <location>
        <begin position="21"/>
        <end position="480"/>
    </location>
</feature>
<dbReference type="CDD" id="cd02248">
    <property type="entry name" value="Peptidase_C1A"/>
    <property type="match status" value="1"/>
</dbReference>
<sequence>MTSAVFLVILCLGIMSGSSAHDPSLDAEWEEWKMEYERSYSLVGNLEIVQKGPRVQEEEAMRRTVWEKNMKIIKDHNGENGLGKNGYTMGMNDFGDMVSVTWIASHCVPLSALHGVFYFTIIYIIFFKTDEEFKDMMIDIPIQPHNNRKGIWKRAVGGGGLPTFVDWRKDLPKFVDWQKKGYVTSVQNQGKCGACWAFAVTGAIEGQMFKKTGKLTPLSVQNLVDCSKPHGNNGCASGTTYNAFQYVLHNGGVEAEATYPYERKEGPCRYDPKNSAAKIKLFVALPMSEDILMDAVATKGPIVAGMHAVNSSFLFYKTGIYHEPKCSSYIINHAVLVVGYGVEGNEMHGESYWMIKNSWGKKWGLRGYMKLAKDWNNHCAIASYAQYPIPTNREDFCRQSFHKNPPSDPAIYKTHALFQYPSPCDSRVSLDQDTLSDTSSQTPKLRKMDNSKATEDNPPSQDILATSEPPSLPPRTLMPT</sequence>
<evidence type="ECO:0000256" key="1">
    <source>
        <dbReference type="ARBA" id="ARBA00004371"/>
    </source>
</evidence>
<dbReference type="InterPro" id="IPR013128">
    <property type="entry name" value="Peptidase_C1A"/>
</dbReference>
<evidence type="ECO:0000256" key="3">
    <source>
        <dbReference type="ARBA" id="ARBA00022670"/>
    </source>
</evidence>
<dbReference type="OrthoDB" id="10253408at2759"/>
<evidence type="ECO:0008006" key="15">
    <source>
        <dbReference type="Google" id="ProtNLM"/>
    </source>
</evidence>
<accession>A0A1A6HVB8</accession>
<dbReference type="PROSITE" id="PS00139">
    <property type="entry name" value="THIOL_PROTEASE_CYS"/>
    <property type="match status" value="1"/>
</dbReference>
<dbReference type="EMBL" id="LZPO01008550">
    <property type="protein sequence ID" value="OBS81950.1"/>
    <property type="molecule type" value="Genomic_DNA"/>
</dbReference>